<keyword evidence="7 12" id="KW-0675">Receptor</keyword>
<evidence type="ECO:0000256" key="7">
    <source>
        <dbReference type="ARBA" id="ARBA00023170"/>
    </source>
</evidence>
<evidence type="ECO:0000256" key="4">
    <source>
        <dbReference type="ARBA" id="ARBA00023040"/>
    </source>
</evidence>
<dbReference type="PROSITE" id="PS50261">
    <property type="entry name" value="G_PROTEIN_RECEP_F2_4"/>
    <property type="match status" value="1"/>
</dbReference>
<dbReference type="InterPro" id="IPR046338">
    <property type="entry name" value="GAIN_dom_sf"/>
</dbReference>
<evidence type="ECO:0000256" key="8">
    <source>
        <dbReference type="ARBA" id="ARBA00023224"/>
    </source>
</evidence>
<evidence type="ECO:0000259" key="11">
    <source>
        <dbReference type="PROSITE" id="PS50261"/>
    </source>
</evidence>
<dbReference type="Pfam" id="PF26588">
    <property type="entry name" value="GAIN_ADGRA3"/>
    <property type="match status" value="1"/>
</dbReference>
<dbReference type="Gene3D" id="1.20.1070.10">
    <property type="entry name" value="Rhodopsin 7-helix transmembrane proteins"/>
    <property type="match status" value="1"/>
</dbReference>
<dbReference type="InterPro" id="IPR058808">
    <property type="entry name" value="GAIN_ADGRA2/3"/>
</dbReference>
<evidence type="ECO:0000256" key="5">
    <source>
        <dbReference type="ARBA" id="ARBA00023136"/>
    </source>
</evidence>
<feature type="domain" description="G-protein coupled receptors family 2 profile 1" evidence="10">
    <location>
        <begin position="70"/>
        <end position="135"/>
    </location>
</feature>
<dbReference type="GO" id="GO:0007166">
    <property type="term" value="P:cell surface receptor signaling pathway"/>
    <property type="evidence" value="ECO:0007669"/>
    <property type="project" value="InterPro"/>
</dbReference>
<evidence type="ECO:0000313" key="12">
    <source>
        <dbReference type="EMBL" id="CAB4012429.1"/>
    </source>
</evidence>
<dbReference type="PROSITE" id="PS50227">
    <property type="entry name" value="G_PROTEIN_RECEP_F2_3"/>
    <property type="match status" value="1"/>
</dbReference>
<dbReference type="InterPro" id="IPR017981">
    <property type="entry name" value="GPCR_2-like_7TM"/>
</dbReference>
<dbReference type="Proteomes" id="UP001152795">
    <property type="component" value="Unassembled WGS sequence"/>
</dbReference>
<protein>
    <submittedName>
        <fullName evidence="12">Adhesion G- coupled receptor G7-like</fullName>
    </submittedName>
</protein>
<dbReference type="GO" id="GO:0004930">
    <property type="term" value="F:G protein-coupled receptor activity"/>
    <property type="evidence" value="ECO:0007669"/>
    <property type="project" value="UniProtKB-KW"/>
</dbReference>
<dbReference type="Pfam" id="PF00002">
    <property type="entry name" value="7tm_2"/>
    <property type="match status" value="1"/>
</dbReference>
<proteinExistence type="predicted"/>
<evidence type="ECO:0000313" key="13">
    <source>
        <dbReference type="Proteomes" id="UP001152795"/>
    </source>
</evidence>
<keyword evidence="6" id="KW-1015">Disulfide bond</keyword>
<dbReference type="GO" id="GO:0016020">
    <property type="term" value="C:membrane"/>
    <property type="evidence" value="ECO:0007669"/>
    <property type="project" value="UniProtKB-SubCell"/>
</dbReference>
<evidence type="ECO:0000256" key="2">
    <source>
        <dbReference type="ARBA" id="ARBA00022692"/>
    </source>
</evidence>
<comment type="caution">
    <text evidence="12">The sequence shown here is derived from an EMBL/GenBank/DDBJ whole genome shotgun (WGS) entry which is preliminary data.</text>
</comment>
<keyword evidence="8" id="KW-0807">Transducer</keyword>
<keyword evidence="4" id="KW-0297">G-protein coupled receptor</keyword>
<evidence type="ECO:0000256" key="3">
    <source>
        <dbReference type="ARBA" id="ARBA00022989"/>
    </source>
</evidence>
<evidence type="ECO:0000259" key="9">
    <source>
        <dbReference type="PROSITE" id="PS50221"/>
    </source>
</evidence>
<dbReference type="PROSITE" id="PS50221">
    <property type="entry name" value="GAIN_B"/>
    <property type="match status" value="1"/>
</dbReference>
<dbReference type="Gene3D" id="2.60.220.50">
    <property type="match status" value="1"/>
</dbReference>
<feature type="domain" description="GAIN-B" evidence="9">
    <location>
        <begin position="277"/>
        <end position="432"/>
    </location>
</feature>
<accession>A0A7D9ISP3</accession>
<feature type="non-terminal residue" evidence="12">
    <location>
        <position position="539"/>
    </location>
</feature>
<dbReference type="InterPro" id="IPR036445">
    <property type="entry name" value="GPCR_2_extracell_dom_sf"/>
</dbReference>
<name>A0A7D9ISP3_PARCT</name>
<organism evidence="12 13">
    <name type="scientific">Paramuricea clavata</name>
    <name type="common">Red gorgonian</name>
    <name type="synonym">Violescent sea-whip</name>
    <dbReference type="NCBI Taxonomy" id="317549"/>
    <lineage>
        <taxon>Eukaryota</taxon>
        <taxon>Metazoa</taxon>
        <taxon>Cnidaria</taxon>
        <taxon>Anthozoa</taxon>
        <taxon>Octocorallia</taxon>
        <taxon>Malacalcyonacea</taxon>
        <taxon>Plexauridae</taxon>
        <taxon>Paramuricea</taxon>
    </lineage>
</organism>
<gene>
    <name evidence="12" type="ORF">PACLA_8A075156</name>
</gene>
<dbReference type="SUPFAM" id="SSF111418">
    <property type="entry name" value="Hormone receptor domain"/>
    <property type="match status" value="1"/>
</dbReference>
<dbReference type="PANTHER" id="PTHR45692">
    <property type="entry name" value="G_PROTEIN_RECEP_F2_4 DOMAIN-CONTAINING PROTEIN"/>
    <property type="match status" value="1"/>
</dbReference>
<dbReference type="Pfam" id="PF01825">
    <property type="entry name" value="GPS"/>
    <property type="match status" value="1"/>
</dbReference>
<dbReference type="AlphaFoldDB" id="A0A7D9ISP3"/>
<dbReference type="OrthoDB" id="10037534at2759"/>
<dbReference type="InterPro" id="IPR001879">
    <property type="entry name" value="GPCR_2_extracellular_dom"/>
</dbReference>
<feature type="domain" description="G-protein coupled receptors family 2 profile 2" evidence="11">
    <location>
        <begin position="416"/>
        <end position="539"/>
    </location>
</feature>
<comment type="subcellular location">
    <subcellularLocation>
        <location evidence="1">Membrane</location>
        <topology evidence="1">Multi-pass membrane protein</topology>
    </subcellularLocation>
</comment>
<dbReference type="InterPro" id="IPR000832">
    <property type="entry name" value="GPCR_2_secretin-like"/>
</dbReference>
<reference evidence="12" key="1">
    <citation type="submission" date="2020-04" db="EMBL/GenBank/DDBJ databases">
        <authorList>
            <person name="Alioto T."/>
            <person name="Alioto T."/>
            <person name="Gomez Garrido J."/>
        </authorList>
    </citation>
    <scope>NUCLEOTIDE SEQUENCE</scope>
    <source>
        <strain evidence="12">A484AB</strain>
    </source>
</reference>
<dbReference type="InterPro" id="IPR000203">
    <property type="entry name" value="GPS"/>
</dbReference>
<evidence type="ECO:0000259" key="10">
    <source>
        <dbReference type="PROSITE" id="PS50227"/>
    </source>
</evidence>
<dbReference type="InterPro" id="IPR057244">
    <property type="entry name" value="GAIN_B"/>
</dbReference>
<dbReference type="PANTHER" id="PTHR45692:SF1">
    <property type="entry name" value="G-PROTEIN COUPLED RECEPTORS FAMILY 2 PROFILE 2 DOMAIN-CONTAINING PROTEIN"/>
    <property type="match status" value="1"/>
</dbReference>
<evidence type="ECO:0000256" key="1">
    <source>
        <dbReference type="ARBA" id="ARBA00004141"/>
    </source>
</evidence>
<dbReference type="SMART" id="SM00303">
    <property type="entry name" value="GPS"/>
    <property type="match status" value="1"/>
</dbReference>
<keyword evidence="3" id="KW-1133">Transmembrane helix</keyword>
<keyword evidence="5" id="KW-0472">Membrane</keyword>
<sequence length="539" mass="59853">SILHMKYLSLLEMIVTVLVKRVLFRSQHLKRVILRSQLHLKSFSIFSAGNDYGFGEESNFTSFSTSEGPCASENVGTLEAYGIFMWPDTRVGHRSTLACPYNNESIATRECWHTTQTDSGSVWGPTDVTQCEYKDKRSKGLFLLVQKEVNVSNVAETTQEIKSLSSDGQTLEAGDISNIATVLEKIVSVKQKANEISEDFFATIDNVLDARTKNVLRSQQNTNSSSRILKAIDNFAEILVVNSGKKIETVNRHFAITLQVVQPQTFTGLTFSAIVGKSHELKKNSISTKSTDSVPTGSSASISIPRTIFNESTIRNSSTQESVIFALYKETKFFAVSLVDTSENSRRLNSFVIAGSIKGLPIANLSKPVKIALRSIARGDTNSALCSYWDFGRGNWSQEGCRFERVLRDGRILCNCDHLTNFAILMDINPGILTIITILILRGNMEQRSKIPGQILLNFCIALSLSLIVFVAAAERSKTSSLVGCRIAAISLHYFLLAAFFWMATEAFNMYLAFVKVFPSSNHSKFMMKCCLFAWGKDL</sequence>
<keyword evidence="2" id="KW-0812">Transmembrane</keyword>
<dbReference type="EMBL" id="CACRXK020007506">
    <property type="protein sequence ID" value="CAB4012429.1"/>
    <property type="molecule type" value="Genomic_DNA"/>
</dbReference>
<keyword evidence="13" id="KW-1185">Reference proteome</keyword>
<dbReference type="Gene3D" id="1.25.40.610">
    <property type="match status" value="1"/>
</dbReference>
<evidence type="ECO:0000256" key="6">
    <source>
        <dbReference type="ARBA" id="ARBA00023157"/>
    </source>
</evidence>